<evidence type="ECO:0000313" key="2">
    <source>
        <dbReference type="Proteomes" id="UP000574761"/>
    </source>
</evidence>
<dbReference type="EMBL" id="JACIEE010000015">
    <property type="protein sequence ID" value="MBB3980102.1"/>
    <property type="molecule type" value="Genomic_DNA"/>
</dbReference>
<dbReference type="Proteomes" id="UP000574761">
    <property type="component" value="Unassembled WGS sequence"/>
</dbReference>
<dbReference type="Pfam" id="PF03237">
    <property type="entry name" value="Terminase_6N"/>
    <property type="match status" value="1"/>
</dbReference>
<dbReference type="RefSeq" id="WP_183808255.1">
    <property type="nucleotide sequence ID" value="NZ_JACIEE010000015.1"/>
</dbReference>
<keyword evidence="2" id="KW-1185">Reference proteome</keyword>
<accession>A0A7W6GM56</accession>
<evidence type="ECO:0000313" key="1">
    <source>
        <dbReference type="EMBL" id="MBB3980102.1"/>
    </source>
</evidence>
<reference evidence="1 2" key="1">
    <citation type="submission" date="2020-08" db="EMBL/GenBank/DDBJ databases">
        <title>Genomic Encyclopedia of Type Strains, Phase IV (KMG-IV): sequencing the most valuable type-strain genomes for metagenomic binning, comparative biology and taxonomic classification.</title>
        <authorList>
            <person name="Goeker M."/>
        </authorList>
    </citation>
    <scope>NUCLEOTIDE SEQUENCE [LARGE SCALE GENOMIC DNA]</scope>
    <source>
        <strain evidence="1 2">DSM 100211</strain>
    </source>
</reference>
<sequence>MTEAIDRQLQQLKNVKARKEAQTNLLRYVQLQMPDPERPGIAEATRYTTTPQAILLCQIMEKVERGELKRVAVSIGPQLGKSEVLSRAFPAWCTGRNPYRNLMLGTYNQNFADEFGSEVRGRIQSEVHQSIFPKHTLDKGAVDLLITPEGGKTAFVGVGGSGTGKPADFFIVDDPIRSDDDAQSQLYRDRIWKWFNAVVFTRCHSKSGIVVVHTRWHGDDLIGRLCDPNHPERNKAYAGIADDWVYINLPAVVEDPALAETLGLTLEVPTEKRVIEQFGPKPKSALWPDRKGLSFLAEAKRMDPRTFNALYMGNPTGEDGEYFKADWIVEYDAHELPDRLRKFGASDHAVSEKQKRDYTVLGCIGVCENDIAWVMPDLAWDRMATDRTVEEMLLQFRLHKPELWWMEDELISKSFGPFLHKRMIEERLYVTIDPVRPAKDKQTRARAIQGRMSLKQVRFPRFAPWWQDAKSQILRFPFGANDDFVDWLAHIGMGILKEVGPVKERAVDNVIRVGSPQWTIRQAMLRSQREKREKVSGGW</sequence>
<proteinExistence type="predicted"/>
<gene>
    <name evidence="1" type="ORF">GGQ64_005349</name>
</gene>
<dbReference type="AlphaFoldDB" id="A0A7W6GM56"/>
<name>A0A7W6GM56_9HYPH</name>
<organism evidence="1 2">
    <name type="scientific">Mycoplana azooxidifex</name>
    <dbReference type="NCBI Taxonomy" id="1636188"/>
    <lineage>
        <taxon>Bacteria</taxon>
        <taxon>Pseudomonadati</taxon>
        <taxon>Pseudomonadota</taxon>
        <taxon>Alphaproteobacteria</taxon>
        <taxon>Hyphomicrobiales</taxon>
        <taxon>Rhizobiaceae</taxon>
        <taxon>Mycoplana</taxon>
    </lineage>
</organism>
<protein>
    <submittedName>
        <fullName evidence="1">Putative phage terminase large subunit-like protein</fullName>
    </submittedName>
</protein>
<comment type="caution">
    <text evidence="1">The sequence shown here is derived from an EMBL/GenBank/DDBJ whole genome shotgun (WGS) entry which is preliminary data.</text>
</comment>